<dbReference type="STRING" id="1400863.BN873_490087"/>
<evidence type="ECO:0008006" key="3">
    <source>
        <dbReference type="Google" id="ProtNLM"/>
    </source>
</evidence>
<comment type="caution">
    <text evidence="1">The sequence shown here is derived from an EMBL/GenBank/DDBJ whole genome shotgun (WGS) entry which is preliminary data.</text>
</comment>
<reference evidence="1" key="1">
    <citation type="submission" date="2013-07" db="EMBL/GenBank/DDBJ databases">
        <authorList>
            <person name="McIlroy S."/>
        </authorList>
    </citation>
    <scope>NUCLEOTIDE SEQUENCE [LARGE SCALE GENOMIC DNA]</scope>
    <source>
        <strain evidence="1">Run_A_D11</strain>
    </source>
</reference>
<gene>
    <name evidence="1" type="ORF">BN873_490087</name>
</gene>
<proteinExistence type="predicted"/>
<reference evidence="1" key="2">
    <citation type="submission" date="2014-03" db="EMBL/GenBank/DDBJ databases">
        <title>Candidatus Competibacter-lineage genomes retrieved from metagenomes reveal functional metabolic diversity.</title>
        <authorList>
            <person name="McIlroy S.J."/>
            <person name="Albertsen M."/>
            <person name="Andresen E.K."/>
            <person name="Saunders A.M."/>
            <person name="Kristiansen R."/>
            <person name="Stokholm-Bjerregaard M."/>
            <person name="Nielsen K.L."/>
            <person name="Nielsen P.H."/>
        </authorList>
    </citation>
    <scope>NUCLEOTIDE SEQUENCE</scope>
    <source>
        <strain evidence="1">Run_A_D11</strain>
    </source>
</reference>
<evidence type="ECO:0000313" key="2">
    <source>
        <dbReference type="Proteomes" id="UP000035760"/>
    </source>
</evidence>
<dbReference type="OrthoDB" id="193535at2"/>
<keyword evidence="2" id="KW-1185">Reference proteome</keyword>
<evidence type="ECO:0000313" key="1">
    <source>
        <dbReference type="EMBL" id="CDI03478.1"/>
    </source>
</evidence>
<dbReference type="Proteomes" id="UP000035760">
    <property type="component" value="Unassembled WGS sequence"/>
</dbReference>
<accession>W6MDU6</accession>
<protein>
    <recommendedName>
        <fullName evidence="3">DUF3455 domain-containing protein</fullName>
    </recommendedName>
</protein>
<dbReference type="EMBL" id="CBTJ020000057">
    <property type="protein sequence ID" value="CDI03478.1"/>
    <property type="molecule type" value="Genomic_DNA"/>
</dbReference>
<dbReference type="PANTHER" id="PTHR35567">
    <property type="entry name" value="MALATE DEHYDROGENASE (AFU_ORTHOLOGUE AFUA_2G13800)"/>
    <property type="match status" value="1"/>
</dbReference>
<dbReference type="PANTHER" id="PTHR35567:SF1">
    <property type="entry name" value="CONSERVED FUNGAL PROTEIN (AFU_ORTHOLOGUE AFUA_1G14230)"/>
    <property type="match status" value="1"/>
</dbReference>
<dbReference type="Pfam" id="PF11937">
    <property type="entry name" value="DUF3455"/>
    <property type="match status" value="1"/>
</dbReference>
<name>W6MDU6_9GAMM</name>
<organism evidence="1 2">
    <name type="scientific">Candidatus Competibacter denitrificans Run_A_D11</name>
    <dbReference type="NCBI Taxonomy" id="1400863"/>
    <lineage>
        <taxon>Bacteria</taxon>
        <taxon>Pseudomonadati</taxon>
        <taxon>Pseudomonadota</taxon>
        <taxon>Gammaproteobacteria</taxon>
        <taxon>Candidatus Competibacteraceae</taxon>
        <taxon>Candidatus Competibacter</taxon>
    </lineage>
</organism>
<dbReference type="AlphaFoldDB" id="W6MDU6"/>
<dbReference type="InterPro" id="IPR021851">
    <property type="entry name" value="DUF3455"/>
</dbReference>
<sequence length="194" mass="21127">MNILKFTFWPRNSIGNTSCRSTALRSVIVLFAVGCTSKLLVPPDVPTMLQPPQDQSVFLEAWATGVQIYECIAKPEAPSGFGWNFKAPEATLTDRAGHPIGKHYAGPTWESIDGSTVVGELKSRNPGPEPSAIPWLLLTAKSTTGAGDFSRVQSIQRVHTTGGIAPLQPCSSRNVQQTVRVPYAATYYFYRTTL</sequence>